<keyword evidence="2" id="KW-0378">Hydrolase</keyword>
<dbReference type="AlphaFoldDB" id="A0A0G4IDS6"/>
<protein>
    <recommendedName>
        <fullName evidence="4">Calcineurin-like phosphoesterase domain-containing protein</fullName>
    </recommendedName>
</protein>
<accession>A0A0G4IDS6</accession>
<dbReference type="InterPro" id="IPR004843">
    <property type="entry name" value="Calcineurin-like_PHP"/>
</dbReference>
<feature type="chain" id="PRO_5005192664" description="Calcineurin-like phosphoesterase domain-containing protein" evidence="3">
    <location>
        <begin position="25"/>
        <end position="133"/>
    </location>
</feature>
<organism evidence="5">
    <name type="scientific">Chromera velia CCMP2878</name>
    <dbReference type="NCBI Taxonomy" id="1169474"/>
    <lineage>
        <taxon>Eukaryota</taxon>
        <taxon>Sar</taxon>
        <taxon>Alveolata</taxon>
        <taxon>Colpodellida</taxon>
        <taxon>Chromeraceae</taxon>
        <taxon>Chromera</taxon>
    </lineage>
</organism>
<evidence type="ECO:0000256" key="1">
    <source>
        <dbReference type="ARBA" id="ARBA00022729"/>
    </source>
</evidence>
<feature type="non-terminal residue" evidence="5">
    <location>
        <position position="133"/>
    </location>
</feature>
<dbReference type="EMBL" id="CDMZ01005854">
    <property type="protein sequence ID" value="CEM55235.1"/>
    <property type="molecule type" value="Genomic_DNA"/>
</dbReference>
<evidence type="ECO:0000313" key="5">
    <source>
        <dbReference type="EMBL" id="CEM55235.1"/>
    </source>
</evidence>
<proteinExistence type="predicted"/>
<dbReference type="PANTHER" id="PTHR10161">
    <property type="entry name" value="TARTRATE-RESISTANT ACID PHOSPHATASE TYPE 5"/>
    <property type="match status" value="1"/>
</dbReference>
<dbReference type="InterPro" id="IPR051558">
    <property type="entry name" value="Metallophosphoesterase_PAP"/>
</dbReference>
<feature type="domain" description="Calcineurin-like phosphoesterase" evidence="4">
    <location>
        <begin position="51"/>
        <end position="131"/>
    </location>
</feature>
<dbReference type="Gene3D" id="3.60.21.10">
    <property type="match status" value="1"/>
</dbReference>
<feature type="signal peptide" evidence="3">
    <location>
        <begin position="1"/>
        <end position="24"/>
    </location>
</feature>
<dbReference type="SUPFAM" id="SSF56300">
    <property type="entry name" value="Metallo-dependent phosphatases"/>
    <property type="match status" value="1"/>
</dbReference>
<evidence type="ECO:0000259" key="4">
    <source>
        <dbReference type="Pfam" id="PF00149"/>
    </source>
</evidence>
<dbReference type="GO" id="GO:0016787">
    <property type="term" value="F:hydrolase activity"/>
    <property type="evidence" value="ECO:0007669"/>
    <property type="project" value="UniProtKB-KW"/>
</dbReference>
<reference evidence="5" key="1">
    <citation type="submission" date="2014-11" db="EMBL/GenBank/DDBJ databases">
        <authorList>
            <person name="Otto D Thomas"/>
            <person name="Naeem Raeece"/>
        </authorList>
    </citation>
    <scope>NUCLEOTIDE SEQUENCE</scope>
</reference>
<dbReference type="PANTHER" id="PTHR10161:SF14">
    <property type="entry name" value="TARTRATE-RESISTANT ACID PHOSPHATASE TYPE 5"/>
    <property type="match status" value="1"/>
</dbReference>
<evidence type="ECO:0000256" key="2">
    <source>
        <dbReference type="ARBA" id="ARBA00022801"/>
    </source>
</evidence>
<dbReference type="Pfam" id="PF00149">
    <property type="entry name" value="Metallophos"/>
    <property type="match status" value="1"/>
</dbReference>
<dbReference type="InterPro" id="IPR029052">
    <property type="entry name" value="Metallo-depent_PP-like"/>
</dbReference>
<gene>
    <name evidence="5" type="ORF">Cvel_2343</name>
</gene>
<name>A0A0G4IDS6_9ALVE</name>
<evidence type="ECO:0000256" key="3">
    <source>
        <dbReference type="SAM" id="SignalP"/>
    </source>
</evidence>
<keyword evidence="1 3" id="KW-0732">Signal</keyword>
<sequence>MCSTFPSILAVLFSGAPCPFFVNAIRPETFWHNDGEKIERGEAEGEGDDLTFLFMGDWGHSSDGQADIADAMGEKARELAAKFVIPGGDNFYESGVMSVSDRLWGSLFETVYNHSHLEDKDFFPVLGNHDWSV</sequence>